<keyword evidence="3 6" id="KW-0812">Transmembrane</keyword>
<evidence type="ECO:0000256" key="4">
    <source>
        <dbReference type="ARBA" id="ARBA00022989"/>
    </source>
</evidence>
<dbReference type="InterPro" id="IPR007248">
    <property type="entry name" value="Mpv17_PMP22"/>
</dbReference>
<name>A0A642VC53_9ASCO</name>
<reference evidence="7" key="1">
    <citation type="journal article" date="2019" name="G3 (Bethesda)">
        <title>Genome Assemblies of Two Rare Opportunistic Yeast Pathogens: Diutina rugosa (syn. Candida rugosa) and Trichomonascus ciferrii (syn. Candida ciferrii).</title>
        <authorList>
            <person name="Mixao V."/>
            <person name="Saus E."/>
            <person name="Hansen A.P."/>
            <person name="Lass-Florl C."/>
            <person name="Gabaldon T."/>
        </authorList>
    </citation>
    <scope>NUCLEOTIDE SEQUENCE</scope>
    <source>
        <strain evidence="7">CBS 4856</strain>
    </source>
</reference>
<evidence type="ECO:0000256" key="5">
    <source>
        <dbReference type="ARBA" id="ARBA00023136"/>
    </source>
</evidence>
<comment type="caution">
    <text evidence="7">The sequence shown here is derived from an EMBL/GenBank/DDBJ whole genome shotgun (WGS) entry which is preliminary data.</text>
</comment>
<evidence type="ECO:0000256" key="1">
    <source>
        <dbReference type="ARBA" id="ARBA00004141"/>
    </source>
</evidence>
<dbReference type="Proteomes" id="UP000761534">
    <property type="component" value="Unassembled WGS sequence"/>
</dbReference>
<evidence type="ECO:0000256" key="3">
    <source>
        <dbReference type="ARBA" id="ARBA00022692"/>
    </source>
</evidence>
<comment type="similarity">
    <text evidence="2 6">Belongs to the peroxisomal membrane protein PXMP2/4 family.</text>
</comment>
<keyword evidence="8" id="KW-1185">Reference proteome</keyword>
<feature type="transmembrane region" description="Helical" evidence="6">
    <location>
        <begin position="101"/>
        <end position="119"/>
    </location>
</feature>
<gene>
    <name evidence="7" type="ORF">TRICI_002235</name>
</gene>
<dbReference type="AlphaFoldDB" id="A0A642VC53"/>
<dbReference type="GO" id="GO:0005778">
    <property type="term" value="C:peroxisomal membrane"/>
    <property type="evidence" value="ECO:0007669"/>
    <property type="project" value="TreeGrafter"/>
</dbReference>
<dbReference type="VEuPathDB" id="FungiDB:TRICI_002235"/>
<evidence type="ECO:0000256" key="2">
    <source>
        <dbReference type="ARBA" id="ARBA00006824"/>
    </source>
</evidence>
<keyword evidence="4 6" id="KW-1133">Transmembrane helix</keyword>
<accession>A0A642VC53</accession>
<evidence type="ECO:0000256" key="6">
    <source>
        <dbReference type="RuleBase" id="RU363053"/>
    </source>
</evidence>
<evidence type="ECO:0000313" key="8">
    <source>
        <dbReference type="Proteomes" id="UP000761534"/>
    </source>
</evidence>
<keyword evidence="5 6" id="KW-0472">Membrane</keyword>
<dbReference type="EMBL" id="SWFS01000155">
    <property type="protein sequence ID" value="KAA8915590.1"/>
    <property type="molecule type" value="Genomic_DNA"/>
</dbReference>
<comment type="subcellular location">
    <subcellularLocation>
        <location evidence="1">Membrane</location>
        <topology evidence="1">Multi-pass membrane protein</topology>
    </subcellularLocation>
</comment>
<evidence type="ECO:0008006" key="9">
    <source>
        <dbReference type="Google" id="ProtNLM"/>
    </source>
</evidence>
<feature type="transmembrane region" description="Helical" evidence="6">
    <location>
        <begin position="171"/>
        <end position="189"/>
    </location>
</feature>
<feature type="transmembrane region" description="Helical" evidence="6">
    <location>
        <begin position="131"/>
        <end position="151"/>
    </location>
</feature>
<proteinExistence type="inferred from homology"/>
<dbReference type="PANTHER" id="PTHR11266">
    <property type="entry name" value="PEROXISOMAL MEMBRANE PROTEIN 2, PXMP2 MPV17"/>
    <property type="match status" value="1"/>
</dbReference>
<feature type="transmembrane region" description="Helical" evidence="6">
    <location>
        <begin position="37"/>
        <end position="58"/>
    </location>
</feature>
<organism evidence="7 8">
    <name type="scientific">Trichomonascus ciferrii</name>
    <dbReference type="NCBI Taxonomy" id="44093"/>
    <lineage>
        <taxon>Eukaryota</taxon>
        <taxon>Fungi</taxon>
        <taxon>Dikarya</taxon>
        <taxon>Ascomycota</taxon>
        <taxon>Saccharomycotina</taxon>
        <taxon>Dipodascomycetes</taxon>
        <taxon>Dipodascales</taxon>
        <taxon>Trichomonascaceae</taxon>
        <taxon>Trichomonascus</taxon>
        <taxon>Trichomonascus ciferrii complex</taxon>
    </lineage>
</organism>
<dbReference type="PANTHER" id="PTHR11266:SF80">
    <property type="entry name" value="PEROXISOMAL MEMBRANE PROTEIN 2"/>
    <property type="match status" value="1"/>
</dbReference>
<dbReference type="Pfam" id="PF04117">
    <property type="entry name" value="Mpv17_PMP22"/>
    <property type="match status" value="1"/>
</dbReference>
<protein>
    <recommendedName>
        <fullName evidence="9">Protein sym1</fullName>
    </recommendedName>
</protein>
<dbReference type="OrthoDB" id="10267969at2759"/>
<evidence type="ECO:0000313" key="7">
    <source>
        <dbReference type="EMBL" id="KAA8915590.1"/>
    </source>
</evidence>
<sequence>MGLVDGQAKDFEKGEFTLPKGHSRQRSVWQQPQKGTIVALLALVVVQGTIAACCMIFYDRLYQVSTEGAAALVSCSLAGLSQGLLQLFVTQKLVVSKLVKFYVWGAISGVWTKFWTDQLSTKIMVPGFRVFWDQAIGTPISMFLFISYSAYWDGINVDRYLNMNYWKTLRASYVIWPASSAVCFCLLPLEMIVPFNGMVNLIWTMILGFLND</sequence>